<keyword evidence="5 6" id="KW-0663">Pyridoxal phosphate</keyword>
<dbReference type="Gene3D" id="3.90.1150.10">
    <property type="entry name" value="Aspartate Aminotransferase, domain 1"/>
    <property type="match status" value="1"/>
</dbReference>
<gene>
    <name evidence="7" type="ordered locus">Sthe_2449</name>
</gene>
<name>D1C7Z3_SPHTD</name>
<dbReference type="Proteomes" id="UP000002027">
    <property type="component" value="Chromosome 1"/>
</dbReference>
<dbReference type="STRING" id="479434.Sthe_2449"/>
<evidence type="ECO:0000256" key="2">
    <source>
        <dbReference type="ARBA" id="ARBA00008954"/>
    </source>
</evidence>
<dbReference type="GO" id="GO:0030170">
    <property type="term" value="F:pyridoxal phosphate binding"/>
    <property type="evidence" value="ECO:0007669"/>
    <property type="project" value="InterPro"/>
</dbReference>
<keyword evidence="4 7" id="KW-0808">Transferase</keyword>
<dbReference type="OrthoDB" id="9807885at2"/>
<evidence type="ECO:0000256" key="3">
    <source>
        <dbReference type="ARBA" id="ARBA00022576"/>
    </source>
</evidence>
<dbReference type="InterPro" id="IPR015422">
    <property type="entry name" value="PyrdxlP-dep_Trfase_small"/>
</dbReference>
<reference evidence="8" key="1">
    <citation type="submission" date="2009-11" db="EMBL/GenBank/DDBJ databases">
        <title>The complete chromosome 1 of Sphaerobacter thermophilus DSM 20745.</title>
        <authorList>
            <person name="Lucas S."/>
            <person name="Copeland A."/>
            <person name="Lapidus A."/>
            <person name="Glavina del Rio T."/>
            <person name="Dalin E."/>
            <person name="Tice H."/>
            <person name="Bruce D."/>
            <person name="Goodwin L."/>
            <person name="Pitluck S."/>
            <person name="Kyrpides N."/>
            <person name="Mavromatis K."/>
            <person name="Ivanova N."/>
            <person name="Mikhailova N."/>
            <person name="LaButti K.M."/>
            <person name="Clum A."/>
            <person name="Sun H.I."/>
            <person name="Brettin T."/>
            <person name="Detter J.C."/>
            <person name="Han C."/>
            <person name="Larimer F."/>
            <person name="Land M."/>
            <person name="Hauser L."/>
            <person name="Markowitz V."/>
            <person name="Cheng J.F."/>
            <person name="Hugenholtz P."/>
            <person name="Woyke T."/>
            <person name="Wu D."/>
            <person name="Steenblock K."/>
            <person name="Schneider S."/>
            <person name="Pukall R."/>
            <person name="Goeker M."/>
            <person name="Klenk H.P."/>
            <person name="Eisen J.A."/>
        </authorList>
    </citation>
    <scope>NUCLEOTIDE SEQUENCE [LARGE SCALE GENOMIC DNA]</scope>
    <source>
        <strain evidence="8">ATCC 49802 / DSM 20745 / S 6022</strain>
    </source>
</reference>
<dbReference type="PANTHER" id="PTHR43094">
    <property type="entry name" value="AMINOTRANSFERASE"/>
    <property type="match status" value="1"/>
</dbReference>
<reference evidence="7 8" key="2">
    <citation type="journal article" date="2010" name="Stand. Genomic Sci.">
        <title>Complete genome sequence of Desulfohalobium retbaense type strain (HR(100)).</title>
        <authorList>
            <person name="Spring S."/>
            <person name="Nolan M."/>
            <person name="Lapidus A."/>
            <person name="Glavina Del Rio T."/>
            <person name="Copeland A."/>
            <person name="Tice H."/>
            <person name="Cheng J.F."/>
            <person name="Lucas S."/>
            <person name="Land M."/>
            <person name="Chen F."/>
            <person name="Bruce D."/>
            <person name="Goodwin L."/>
            <person name="Pitluck S."/>
            <person name="Ivanova N."/>
            <person name="Mavromatis K."/>
            <person name="Mikhailova N."/>
            <person name="Pati A."/>
            <person name="Chen A."/>
            <person name="Palaniappan K."/>
            <person name="Hauser L."/>
            <person name="Chang Y.J."/>
            <person name="Jeffries C.D."/>
            <person name="Munk C."/>
            <person name="Kiss H."/>
            <person name="Chain P."/>
            <person name="Han C."/>
            <person name="Brettin T."/>
            <person name="Detter J.C."/>
            <person name="Schuler E."/>
            <person name="Goker M."/>
            <person name="Rohde M."/>
            <person name="Bristow J."/>
            <person name="Eisen J.A."/>
            <person name="Markowitz V."/>
            <person name="Hugenholtz P."/>
            <person name="Kyrpides N.C."/>
            <person name="Klenk H.P."/>
        </authorList>
    </citation>
    <scope>NUCLEOTIDE SEQUENCE [LARGE SCALE GENOMIC DNA]</scope>
    <source>
        <strain evidence="8">ATCC 49802 / DSM 20745 / S 6022</strain>
    </source>
</reference>
<dbReference type="AlphaFoldDB" id="D1C7Z3"/>
<dbReference type="InterPro" id="IPR015421">
    <property type="entry name" value="PyrdxlP-dep_Trfase_major"/>
</dbReference>
<protein>
    <submittedName>
        <fullName evidence="7">Aminotransferase class-III</fullName>
    </submittedName>
</protein>
<comment type="similarity">
    <text evidence="2 6">Belongs to the class-III pyridoxal-phosphate-dependent aminotransferase family.</text>
</comment>
<evidence type="ECO:0000313" key="7">
    <source>
        <dbReference type="EMBL" id="ACZ39864.1"/>
    </source>
</evidence>
<keyword evidence="8" id="KW-1185">Reference proteome</keyword>
<dbReference type="GO" id="GO:0005829">
    <property type="term" value="C:cytosol"/>
    <property type="evidence" value="ECO:0007669"/>
    <property type="project" value="TreeGrafter"/>
</dbReference>
<dbReference type="FunFam" id="3.40.640.10:FF:000014">
    <property type="entry name" value="Adenosylmethionine-8-amino-7-oxononanoate aminotransferase, probable"/>
    <property type="match status" value="1"/>
</dbReference>
<dbReference type="FunCoup" id="D1C7Z3">
    <property type="interactions" value="32"/>
</dbReference>
<dbReference type="PROSITE" id="PS00600">
    <property type="entry name" value="AA_TRANSFER_CLASS_3"/>
    <property type="match status" value="1"/>
</dbReference>
<evidence type="ECO:0000256" key="6">
    <source>
        <dbReference type="RuleBase" id="RU003560"/>
    </source>
</evidence>
<dbReference type="InParanoid" id="D1C7Z3"/>
<evidence type="ECO:0000256" key="1">
    <source>
        <dbReference type="ARBA" id="ARBA00001933"/>
    </source>
</evidence>
<dbReference type="NCBIfam" id="NF005682">
    <property type="entry name" value="PRK07480.1"/>
    <property type="match status" value="1"/>
</dbReference>
<dbReference type="PIRSF" id="PIRSF000521">
    <property type="entry name" value="Transaminase_4ab_Lys_Orn"/>
    <property type="match status" value="1"/>
</dbReference>
<dbReference type="EMBL" id="CP001823">
    <property type="protein sequence ID" value="ACZ39864.1"/>
    <property type="molecule type" value="Genomic_DNA"/>
</dbReference>
<comment type="cofactor">
    <cofactor evidence="1">
        <name>pyridoxal 5'-phosphate</name>
        <dbReference type="ChEBI" id="CHEBI:597326"/>
    </cofactor>
</comment>
<dbReference type="HOGENOM" id="CLU_016922_4_1_0"/>
<dbReference type="Gene3D" id="3.40.640.10">
    <property type="entry name" value="Type I PLP-dependent aspartate aminotransferase-like (Major domain)"/>
    <property type="match status" value="1"/>
</dbReference>
<dbReference type="CDD" id="cd00610">
    <property type="entry name" value="OAT_like"/>
    <property type="match status" value="1"/>
</dbReference>
<evidence type="ECO:0000256" key="5">
    <source>
        <dbReference type="ARBA" id="ARBA00022898"/>
    </source>
</evidence>
<dbReference type="Pfam" id="PF00202">
    <property type="entry name" value="Aminotran_3"/>
    <property type="match status" value="1"/>
</dbReference>
<organism evidence="7 8">
    <name type="scientific">Sphaerobacter thermophilus (strain ATCC 49802 / DSM 20745 / KCCM 41009 / NCIMB 13125 / S 6022)</name>
    <dbReference type="NCBI Taxonomy" id="479434"/>
    <lineage>
        <taxon>Bacteria</taxon>
        <taxon>Pseudomonadati</taxon>
        <taxon>Thermomicrobiota</taxon>
        <taxon>Thermomicrobia</taxon>
        <taxon>Sphaerobacterales</taxon>
        <taxon>Sphaerobacterineae</taxon>
        <taxon>Sphaerobacteraceae</taxon>
        <taxon>Sphaerobacter</taxon>
    </lineage>
</organism>
<dbReference type="PANTHER" id="PTHR43094:SF1">
    <property type="entry name" value="AMINOTRANSFERASE CLASS-III"/>
    <property type="match status" value="1"/>
</dbReference>
<dbReference type="SUPFAM" id="SSF53383">
    <property type="entry name" value="PLP-dependent transferases"/>
    <property type="match status" value="1"/>
</dbReference>
<evidence type="ECO:0000256" key="4">
    <source>
        <dbReference type="ARBA" id="ARBA00022679"/>
    </source>
</evidence>
<dbReference type="InterPro" id="IPR005814">
    <property type="entry name" value="Aminotrans_3"/>
</dbReference>
<evidence type="ECO:0000313" key="8">
    <source>
        <dbReference type="Proteomes" id="UP000002027"/>
    </source>
</evidence>
<dbReference type="InterPro" id="IPR049704">
    <property type="entry name" value="Aminotrans_3_PPA_site"/>
</dbReference>
<accession>D1C7Z3</accession>
<proteinExistence type="inferred from homology"/>
<sequence>MNQTGAAQETWNTADLVRKDKAHMLHPVSNLRQLQEYGPLVMARGEGVYLWDTDGKRYIDAFAGLWNVNVGHGRRELADAMREQGERLAFSPTFFGLATPPTIELAAKLASLFPGDLNYFNFTSGGAESNETAIKIARYYWALRGKPDKVKVLSRMMAYHGIAMGALSATGIPAYWQDFGPRPAGFIHLTPPYYYRHGEGMTEDEFVDSLVRELEETIQREGADTIAAFIGEPIQGAGGVVVPPDRYWPAIAEVLRRHDILLILDEVITGFGRTGTLFGMQQYGITPDIVSFAKGVTSGYVPLGGVGVSSKIFDVLAEPDRVFMHGFTYSGHPVACAVALRNIQIIEEENLAANAGEVGAYMIGELSKLLERPYVGNVRGKGLMMLVELVADKETKAKFDPAQNLGGRLQAATRKRGIIVRCNPDSIAIAPPLILTKEEASTVVEAIADSLTEVLG</sequence>
<dbReference type="GO" id="GO:0008483">
    <property type="term" value="F:transaminase activity"/>
    <property type="evidence" value="ECO:0007669"/>
    <property type="project" value="UniProtKB-KW"/>
</dbReference>
<dbReference type="RefSeq" id="WP_012872904.1">
    <property type="nucleotide sequence ID" value="NC_013523.1"/>
</dbReference>
<dbReference type="KEGG" id="sti:Sthe_2449"/>
<keyword evidence="3 7" id="KW-0032">Aminotransferase</keyword>
<dbReference type="InterPro" id="IPR015424">
    <property type="entry name" value="PyrdxlP-dep_Trfase"/>
</dbReference>
<dbReference type="eggNOG" id="COG0161">
    <property type="taxonomic scope" value="Bacteria"/>
</dbReference>